<evidence type="ECO:0000256" key="2">
    <source>
        <dbReference type="SAM" id="SignalP"/>
    </source>
</evidence>
<feature type="chain" id="PRO_5045838809" description="PASTA domain-containing protein" evidence="2">
    <location>
        <begin position="24"/>
        <end position="290"/>
    </location>
</feature>
<evidence type="ECO:0008006" key="5">
    <source>
        <dbReference type="Google" id="ProtNLM"/>
    </source>
</evidence>
<evidence type="ECO:0000313" key="3">
    <source>
        <dbReference type="EMBL" id="MCM4083887.1"/>
    </source>
</evidence>
<evidence type="ECO:0000256" key="1">
    <source>
        <dbReference type="SAM" id="MobiDB-lite"/>
    </source>
</evidence>
<keyword evidence="4" id="KW-1185">Reference proteome</keyword>
<reference evidence="3 4" key="1">
    <citation type="submission" date="2022-06" db="EMBL/GenBank/DDBJ databases">
        <title>Actinoplanes abujensis sp. nov., isolated from Nigerian arid soil.</title>
        <authorList>
            <person name="Ding P."/>
        </authorList>
    </citation>
    <scope>NUCLEOTIDE SEQUENCE [LARGE SCALE GENOMIC DNA]</scope>
    <source>
        <strain evidence="4">TRM88002</strain>
    </source>
</reference>
<proteinExistence type="predicted"/>
<accession>A0ABT0YCV3</accession>
<name>A0ABT0YCV3_9ACTN</name>
<gene>
    <name evidence="3" type="ORF">LXN57_40710</name>
</gene>
<protein>
    <recommendedName>
        <fullName evidence="5">PASTA domain-containing protein</fullName>
    </recommendedName>
</protein>
<dbReference type="RefSeq" id="WP_251803655.1">
    <property type="nucleotide sequence ID" value="NZ_JAMQOL010000067.1"/>
</dbReference>
<feature type="signal peptide" evidence="2">
    <location>
        <begin position="1"/>
        <end position="23"/>
    </location>
</feature>
<dbReference type="Proteomes" id="UP001523216">
    <property type="component" value="Unassembled WGS sequence"/>
</dbReference>
<feature type="region of interest" description="Disordered" evidence="1">
    <location>
        <begin position="197"/>
        <end position="240"/>
    </location>
</feature>
<comment type="caution">
    <text evidence="3">The sequence shown here is derived from an EMBL/GenBank/DDBJ whole genome shotgun (WGS) entry which is preliminary data.</text>
</comment>
<sequence>MIKMSHLLVCGSTALMLAGCATSGSDDSSADPTASPEMPVLLQVRSGGGIAGMGPPIGEVPAVSLYADGRLITPGPQILIYPPPALPSVQLQRIGADRAEALAGQAVAAGVRPDTDFGDPRTPDATTTWITVNSAGTEATVAITALREADADDPDLTAAQQAARQEVKALVRELEGLPTAESLPEPEPYQPGEIAVLVRPHTPGSPDPASPAPVRAWPGPALPGSEPPGSEPPGENWTGCVIADGSDVERIRSAAEDASTMTAWTWQGQAWQVGIRPLLPDESRCADLSM</sequence>
<evidence type="ECO:0000313" key="4">
    <source>
        <dbReference type="Proteomes" id="UP001523216"/>
    </source>
</evidence>
<dbReference type="PROSITE" id="PS51257">
    <property type="entry name" value="PROKAR_LIPOPROTEIN"/>
    <property type="match status" value="1"/>
</dbReference>
<organism evidence="3 4">
    <name type="scientific">Paractinoplanes hotanensis</name>
    <dbReference type="NCBI Taxonomy" id="2906497"/>
    <lineage>
        <taxon>Bacteria</taxon>
        <taxon>Bacillati</taxon>
        <taxon>Actinomycetota</taxon>
        <taxon>Actinomycetes</taxon>
        <taxon>Micromonosporales</taxon>
        <taxon>Micromonosporaceae</taxon>
        <taxon>Paractinoplanes</taxon>
    </lineage>
</organism>
<dbReference type="EMBL" id="JAMQOL010000067">
    <property type="protein sequence ID" value="MCM4083887.1"/>
    <property type="molecule type" value="Genomic_DNA"/>
</dbReference>
<keyword evidence="2" id="KW-0732">Signal</keyword>